<dbReference type="InterPro" id="IPR043593">
    <property type="entry name" value="ASAP"/>
</dbReference>
<keyword evidence="1" id="KW-0862">Zinc</keyword>
<dbReference type="SUPFAM" id="SSF57863">
    <property type="entry name" value="ArfGap/RecO-like zinc finger"/>
    <property type="match status" value="1"/>
</dbReference>
<dbReference type="PROSITE" id="PS50115">
    <property type="entry name" value="ARFGAP"/>
    <property type="match status" value="1"/>
</dbReference>
<keyword evidence="1" id="KW-0479">Metal-binding</keyword>
<dbReference type="Pfam" id="PF01412">
    <property type="entry name" value="ArfGap"/>
    <property type="match status" value="1"/>
</dbReference>
<organism evidence="3 4">
    <name type="scientific">Oryzias melastigma</name>
    <name type="common">Marine medaka</name>
    <dbReference type="NCBI Taxonomy" id="30732"/>
    <lineage>
        <taxon>Eukaryota</taxon>
        <taxon>Metazoa</taxon>
        <taxon>Chordata</taxon>
        <taxon>Craniata</taxon>
        <taxon>Vertebrata</taxon>
        <taxon>Euteleostomi</taxon>
        <taxon>Actinopterygii</taxon>
        <taxon>Neopterygii</taxon>
        <taxon>Teleostei</taxon>
        <taxon>Neoteleostei</taxon>
        <taxon>Acanthomorphata</taxon>
        <taxon>Ovalentaria</taxon>
        <taxon>Atherinomorphae</taxon>
        <taxon>Beloniformes</taxon>
        <taxon>Adrianichthyidae</taxon>
        <taxon>Oryziinae</taxon>
        <taxon>Oryzias</taxon>
    </lineage>
</organism>
<dbReference type="GeneTree" id="ENSGT00940000158547"/>
<dbReference type="PANTHER" id="PTHR45854">
    <property type="entry name" value="ASAP FAMILY MEMBER"/>
    <property type="match status" value="1"/>
</dbReference>
<dbReference type="Gene3D" id="1.10.220.150">
    <property type="entry name" value="Arf GTPase activating protein"/>
    <property type="match status" value="1"/>
</dbReference>
<keyword evidence="1" id="KW-0863">Zinc-finger</keyword>
<sequence>PPAEPHQTLPLSQQDLTRAITDDIRRMPGNSSCCDCGAPDPGWLSTNLGILTCIECSGIHREMGVHVSRIQSLSLDSLGTSDLLSDRCFGAGGSAKTSSCQSTRMFIL</sequence>
<dbReference type="InterPro" id="IPR037278">
    <property type="entry name" value="ARFGAP/RecO"/>
</dbReference>
<keyword evidence="4" id="KW-1185">Reference proteome</keyword>
<evidence type="ECO:0000313" key="3">
    <source>
        <dbReference type="Ensembl" id="ENSOMEP00000007000.1"/>
    </source>
</evidence>
<dbReference type="PaxDb" id="30732-ENSOMEP00000007000"/>
<dbReference type="Proteomes" id="UP000261560">
    <property type="component" value="Unplaced"/>
</dbReference>
<reference evidence="3" key="1">
    <citation type="submission" date="2025-08" db="UniProtKB">
        <authorList>
            <consortium name="Ensembl"/>
        </authorList>
    </citation>
    <scope>IDENTIFICATION</scope>
</reference>
<evidence type="ECO:0000259" key="2">
    <source>
        <dbReference type="PROSITE" id="PS50115"/>
    </source>
</evidence>
<dbReference type="SMART" id="SM00105">
    <property type="entry name" value="ArfGap"/>
    <property type="match status" value="1"/>
</dbReference>
<dbReference type="STRING" id="30732.ENSOMEP00000007000"/>
<dbReference type="GO" id="GO:0005096">
    <property type="term" value="F:GTPase activator activity"/>
    <property type="evidence" value="ECO:0007669"/>
    <property type="project" value="InterPro"/>
</dbReference>
<evidence type="ECO:0000313" key="4">
    <source>
        <dbReference type="Proteomes" id="UP000261560"/>
    </source>
</evidence>
<dbReference type="GO" id="GO:0008270">
    <property type="term" value="F:zinc ion binding"/>
    <property type="evidence" value="ECO:0007669"/>
    <property type="project" value="UniProtKB-KW"/>
</dbReference>
<dbReference type="InterPro" id="IPR038508">
    <property type="entry name" value="ArfGAP_dom_sf"/>
</dbReference>
<dbReference type="Ensembl" id="ENSOMET00000004858.1">
    <property type="protein sequence ID" value="ENSOMEP00000007000.1"/>
    <property type="gene ID" value="ENSOMEG00000008078.1"/>
</dbReference>
<dbReference type="InterPro" id="IPR001164">
    <property type="entry name" value="ArfGAP_dom"/>
</dbReference>
<feature type="domain" description="Arf-GAP" evidence="2">
    <location>
        <begin position="18"/>
        <end position="99"/>
    </location>
</feature>
<accession>A0A3B3BNG1</accession>
<dbReference type="PANTHER" id="PTHR45854:SF5">
    <property type="entry name" value="ARF-GAP WITH SH3 DOMAIN, ANK REPEAT AND PH DOMAIN-CONTAINING PROTEIN 1-LIKE"/>
    <property type="match status" value="1"/>
</dbReference>
<name>A0A3B3BNG1_ORYME</name>
<evidence type="ECO:0000256" key="1">
    <source>
        <dbReference type="PROSITE-ProRule" id="PRU00288"/>
    </source>
</evidence>
<dbReference type="OMA" id="SCQSTRM"/>
<protein>
    <recommendedName>
        <fullName evidence="2">Arf-GAP domain-containing protein</fullName>
    </recommendedName>
</protein>
<reference evidence="3" key="2">
    <citation type="submission" date="2025-09" db="UniProtKB">
        <authorList>
            <consortium name="Ensembl"/>
        </authorList>
    </citation>
    <scope>IDENTIFICATION</scope>
</reference>
<dbReference type="AlphaFoldDB" id="A0A3B3BNG1"/>
<dbReference type="PRINTS" id="PR00405">
    <property type="entry name" value="REVINTRACTNG"/>
</dbReference>
<proteinExistence type="predicted"/>